<dbReference type="RefSeq" id="WP_009342459.1">
    <property type="nucleotide sequence ID" value="NZ_NBYN01000016.1"/>
</dbReference>
<dbReference type="InterPro" id="IPR001789">
    <property type="entry name" value="Sig_transdc_resp-reg_receiver"/>
</dbReference>
<sequence>MKTVLIVEDDLINARVFAKILTKRAGLAVKHTENVAEVITIAQSGGADLILMDVSLSHSFYQGEYVDGIKITQLLKSHPQTAKLPIILVTAHAMEGDRKNFLKQSGADDYICKPVVDHQQFIAQVMSLLNGNRESS</sequence>
<reference evidence="5" key="1">
    <citation type="submission" date="2017-04" db="EMBL/GenBank/DDBJ databases">
        <authorList>
            <person name="Abreu V.A."/>
            <person name="Popin R.V."/>
            <person name="Rigonato J."/>
            <person name="Andreote A.P."/>
            <person name="Schaker P.C."/>
            <person name="Hoff-Risseti C."/>
            <person name="Alvarenga D.O."/>
            <person name="Varani A.M."/>
            <person name="Fiore M.F."/>
        </authorList>
    </citation>
    <scope>NUCLEOTIDE SEQUENCE [LARGE SCALE GENOMIC DNA]</scope>
    <source>
        <strain evidence="5">CENA303</strain>
    </source>
</reference>
<evidence type="ECO:0000259" key="3">
    <source>
        <dbReference type="PROSITE" id="PS50110"/>
    </source>
</evidence>
<evidence type="ECO:0000313" key="5">
    <source>
        <dbReference type="Proteomes" id="UP000192997"/>
    </source>
</evidence>
<dbReference type="SMART" id="SM00448">
    <property type="entry name" value="REC"/>
    <property type="match status" value="1"/>
</dbReference>
<feature type="domain" description="Response regulatory" evidence="3">
    <location>
        <begin position="3"/>
        <end position="128"/>
    </location>
</feature>
<organism evidence="4 5">
    <name type="scientific">Cylindrospermopsis raciborskii CENA303</name>
    <dbReference type="NCBI Taxonomy" id="1170769"/>
    <lineage>
        <taxon>Bacteria</taxon>
        <taxon>Bacillati</taxon>
        <taxon>Cyanobacteriota</taxon>
        <taxon>Cyanophyceae</taxon>
        <taxon>Nostocales</taxon>
        <taxon>Aphanizomenonaceae</taxon>
        <taxon>Cylindrospermopsis</taxon>
    </lineage>
</organism>
<dbReference type="EMBL" id="NBYN01000016">
    <property type="protein sequence ID" value="OSO93958.1"/>
    <property type="molecule type" value="Genomic_DNA"/>
</dbReference>
<dbReference type="PROSITE" id="PS50110">
    <property type="entry name" value="RESPONSE_REGULATORY"/>
    <property type="match status" value="1"/>
</dbReference>
<dbReference type="SUPFAM" id="SSF52172">
    <property type="entry name" value="CheY-like"/>
    <property type="match status" value="1"/>
</dbReference>
<dbReference type="GO" id="GO:0000160">
    <property type="term" value="P:phosphorelay signal transduction system"/>
    <property type="evidence" value="ECO:0007669"/>
    <property type="project" value="InterPro"/>
</dbReference>
<dbReference type="PANTHER" id="PTHR44591:SF23">
    <property type="entry name" value="CHEY SUBFAMILY"/>
    <property type="match status" value="1"/>
</dbReference>
<protein>
    <submittedName>
        <fullName evidence="4">Response regulator</fullName>
    </submittedName>
</protein>
<gene>
    <name evidence="4" type="ORF">B7O87_04845</name>
</gene>
<dbReference type="Proteomes" id="UP000192997">
    <property type="component" value="Unassembled WGS sequence"/>
</dbReference>
<evidence type="ECO:0000256" key="1">
    <source>
        <dbReference type="ARBA" id="ARBA00022553"/>
    </source>
</evidence>
<dbReference type="AlphaFoldDB" id="A0A1X4G9Y2"/>
<evidence type="ECO:0000313" key="4">
    <source>
        <dbReference type="EMBL" id="OSO93958.1"/>
    </source>
</evidence>
<dbReference type="InterPro" id="IPR011006">
    <property type="entry name" value="CheY-like_superfamily"/>
</dbReference>
<accession>A0A1X4G9Y2</accession>
<dbReference type="PANTHER" id="PTHR44591">
    <property type="entry name" value="STRESS RESPONSE REGULATOR PROTEIN 1"/>
    <property type="match status" value="1"/>
</dbReference>
<proteinExistence type="predicted"/>
<name>A0A1X4G9Y2_9CYAN</name>
<dbReference type="Gene3D" id="3.40.50.2300">
    <property type="match status" value="1"/>
</dbReference>
<evidence type="ECO:0000256" key="2">
    <source>
        <dbReference type="PROSITE-ProRule" id="PRU00169"/>
    </source>
</evidence>
<dbReference type="InterPro" id="IPR050595">
    <property type="entry name" value="Bact_response_regulator"/>
</dbReference>
<keyword evidence="1 2" id="KW-0597">Phosphoprotein</keyword>
<feature type="modified residue" description="4-aspartylphosphate" evidence="2">
    <location>
        <position position="53"/>
    </location>
</feature>
<dbReference type="Pfam" id="PF00072">
    <property type="entry name" value="Response_reg"/>
    <property type="match status" value="1"/>
</dbReference>
<comment type="caution">
    <text evidence="4">The sequence shown here is derived from an EMBL/GenBank/DDBJ whole genome shotgun (WGS) entry which is preliminary data.</text>
</comment>